<sequence>LNKVGYDNPEVLEFERNRVGYYDPWYIKLG</sequence>
<feature type="non-terminal residue" evidence="1">
    <location>
        <position position="1"/>
    </location>
</feature>
<accession>X1ETI4</accession>
<reference evidence="1" key="1">
    <citation type="journal article" date="2014" name="Front. Microbiol.">
        <title>High frequency of phylogenetically diverse reductive dehalogenase-homologous genes in deep subseafloor sedimentary metagenomes.</title>
        <authorList>
            <person name="Kawai M."/>
            <person name="Futagami T."/>
            <person name="Toyoda A."/>
            <person name="Takaki Y."/>
            <person name="Nishi S."/>
            <person name="Hori S."/>
            <person name="Arai W."/>
            <person name="Tsubouchi T."/>
            <person name="Morono Y."/>
            <person name="Uchiyama I."/>
            <person name="Ito T."/>
            <person name="Fujiyama A."/>
            <person name="Inagaki F."/>
            <person name="Takami H."/>
        </authorList>
    </citation>
    <scope>NUCLEOTIDE SEQUENCE</scope>
    <source>
        <strain evidence="1">Expedition CK06-06</strain>
    </source>
</reference>
<name>X1ETI4_9ZZZZ</name>
<organism evidence="1">
    <name type="scientific">marine sediment metagenome</name>
    <dbReference type="NCBI Taxonomy" id="412755"/>
    <lineage>
        <taxon>unclassified sequences</taxon>
        <taxon>metagenomes</taxon>
        <taxon>ecological metagenomes</taxon>
    </lineage>
</organism>
<comment type="caution">
    <text evidence="1">The sequence shown here is derived from an EMBL/GenBank/DDBJ whole genome shotgun (WGS) entry which is preliminary data.</text>
</comment>
<evidence type="ECO:0000313" key="1">
    <source>
        <dbReference type="EMBL" id="GAH23605.1"/>
    </source>
</evidence>
<protein>
    <submittedName>
        <fullName evidence="1">Uncharacterized protein</fullName>
    </submittedName>
</protein>
<gene>
    <name evidence="1" type="ORF">S01H4_67487</name>
</gene>
<dbReference type="EMBL" id="BART01042498">
    <property type="protein sequence ID" value="GAH23605.1"/>
    <property type="molecule type" value="Genomic_DNA"/>
</dbReference>
<dbReference type="AlphaFoldDB" id="X1ETI4"/>
<proteinExistence type="predicted"/>
<feature type="non-terminal residue" evidence="1">
    <location>
        <position position="30"/>
    </location>
</feature>